<evidence type="ECO:0000313" key="3">
    <source>
        <dbReference type="Proteomes" id="UP001177023"/>
    </source>
</evidence>
<dbReference type="Proteomes" id="UP001177023">
    <property type="component" value="Unassembled WGS sequence"/>
</dbReference>
<comment type="caution">
    <text evidence="2">The sequence shown here is derived from an EMBL/GenBank/DDBJ whole genome shotgun (WGS) entry which is preliminary data.</text>
</comment>
<dbReference type="AlphaFoldDB" id="A0AA36CT20"/>
<gene>
    <name evidence="2" type="ORF">MSPICULIGERA_LOCUS12836</name>
</gene>
<organism evidence="2 3">
    <name type="scientific">Mesorhabditis spiculigera</name>
    <dbReference type="NCBI Taxonomy" id="96644"/>
    <lineage>
        <taxon>Eukaryota</taxon>
        <taxon>Metazoa</taxon>
        <taxon>Ecdysozoa</taxon>
        <taxon>Nematoda</taxon>
        <taxon>Chromadorea</taxon>
        <taxon>Rhabditida</taxon>
        <taxon>Rhabditina</taxon>
        <taxon>Rhabditomorpha</taxon>
        <taxon>Rhabditoidea</taxon>
        <taxon>Rhabditidae</taxon>
        <taxon>Mesorhabditinae</taxon>
        <taxon>Mesorhabditis</taxon>
    </lineage>
</organism>
<evidence type="ECO:0000313" key="2">
    <source>
        <dbReference type="EMBL" id="CAJ0574503.1"/>
    </source>
</evidence>
<keyword evidence="3" id="KW-1185">Reference proteome</keyword>
<feature type="non-terminal residue" evidence="2">
    <location>
        <position position="434"/>
    </location>
</feature>
<protein>
    <submittedName>
        <fullName evidence="2">Uncharacterized protein</fullName>
    </submittedName>
</protein>
<sequence length="434" mass="46665">MTLTNLRLAAQQKNAVRREARRGQIKLTWAQIVTGINITDEAAPEEPISTVELPPMKAPQLAITWPYELPNPRADLRLNGHLCSPTTLRSVYTIALPHDEKLISILPPPRQPLLAICAPPAPPVLKGGADFAVLMGSRYFDQFRHTPAVDDAASTTSIGTGFCRRYGFSTASTTSVATDGYVADSESSLGSVQIDSQARFYEYDVATDDSQLSVHSSAGHTPNPRVTSSETSVSTTSVLEADFYPDGSDRCDCPTCSRAIQTMAGCPVRLMELLAQGEEESDDILATAAISSSSLLLNLYAEDVDGCECIVCLDAMRMMAACPVAQDRLLLKSTSSQASTVAQTYSDASELHTSYSNSGSPSSAYIMIPQPASSDISVEPVAAEVKPSDEKPAPVRKSRAEIEHSLDYWKNCQLICAMRVRSATAALDKLSSDC</sequence>
<reference evidence="2" key="1">
    <citation type="submission" date="2023-06" db="EMBL/GenBank/DDBJ databases">
        <authorList>
            <person name="Delattre M."/>
        </authorList>
    </citation>
    <scope>NUCLEOTIDE SEQUENCE</scope>
    <source>
        <strain evidence="2">AF72</strain>
    </source>
</reference>
<feature type="region of interest" description="Disordered" evidence="1">
    <location>
        <begin position="212"/>
        <end position="234"/>
    </location>
</feature>
<name>A0AA36CT20_9BILA</name>
<proteinExistence type="predicted"/>
<accession>A0AA36CT20</accession>
<dbReference type="EMBL" id="CATQJA010002631">
    <property type="protein sequence ID" value="CAJ0574503.1"/>
    <property type="molecule type" value="Genomic_DNA"/>
</dbReference>
<evidence type="ECO:0000256" key="1">
    <source>
        <dbReference type="SAM" id="MobiDB-lite"/>
    </source>
</evidence>